<evidence type="ECO:0008006" key="4">
    <source>
        <dbReference type="Google" id="ProtNLM"/>
    </source>
</evidence>
<protein>
    <recommendedName>
        <fullName evidence="4">DUF19 domain-containing protein</fullName>
    </recommendedName>
</protein>
<sequence length="198" mass="22301">MKPFQGHILMFLSITILSKRLPRETDACAEYKACLDPISDPHLRMTDDSSRKLMMYFEEFCANVTTVEACLSRLNTTCGDREITETYTDDIFYSQEHFCTTENKNAYIAVGDTACITNQSLRSELIQTIILCATTGLTGPSCSQEMVNSVETCFRVWANTACGKNNAALFWLSFAHTKMFKAFKCPQQTDCVSDVLEN</sequence>
<dbReference type="AlphaFoldDB" id="A0AAV3YXZ4"/>
<keyword evidence="3" id="KW-1185">Reference proteome</keyword>
<evidence type="ECO:0000256" key="1">
    <source>
        <dbReference type="SAM" id="SignalP"/>
    </source>
</evidence>
<accession>A0AAV3YXZ4</accession>
<dbReference type="Proteomes" id="UP000735302">
    <property type="component" value="Unassembled WGS sequence"/>
</dbReference>
<proteinExistence type="predicted"/>
<evidence type="ECO:0000313" key="2">
    <source>
        <dbReference type="EMBL" id="GFN91955.1"/>
    </source>
</evidence>
<feature type="chain" id="PRO_5043752585" description="DUF19 domain-containing protein" evidence="1">
    <location>
        <begin position="19"/>
        <end position="198"/>
    </location>
</feature>
<name>A0AAV3YXZ4_9GAST</name>
<reference evidence="2 3" key="1">
    <citation type="journal article" date="2021" name="Elife">
        <title>Chloroplast acquisition without the gene transfer in kleptoplastic sea slugs, Plakobranchus ocellatus.</title>
        <authorList>
            <person name="Maeda T."/>
            <person name="Takahashi S."/>
            <person name="Yoshida T."/>
            <person name="Shimamura S."/>
            <person name="Takaki Y."/>
            <person name="Nagai Y."/>
            <person name="Toyoda A."/>
            <person name="Suzuki Y."/>
            <person name="Arimoto A."/>
            <person name="Ishii H."/>
            <person name="Satoh N."/>
            <person name="Nishiyama T."/>
            <person name="Hasebe M."/>
            <person name="Maruyama T."/>
            <person name="Minagawa J."/>
            <person name="Obokata J."/>
            <person name="Shigenobu S."/>
        </authorList>
    </citation>
    <scope>NUCLEOTIDE SEQUENCE [LARGE SCALE GENOMIC DNA]</scope>
</reference>
<gene>
    <name evidence="2" type="ORF">PoB_001846100</name>
</gene>
<keyword evidence="1" id="KW-0732">Signal</keyword>
<comment type="caution">
    <text evidence="2">The sequence shown here is derived from an EMBL/GenBank/DDBJ whole genome shotgun (WGS) entry which is preliminary data.</text>
</comment>
<dbReference type="EMBL" id="BLXT01002201">
    <property type="protein sequence ID" value="GFN91955.1"/>
    <property type="molecule type" value="Genomic_DNA"/>
</dbReference>
<organism evidence="2 3">
    <name type="scientific">Plakobranchus ocellatus</name>
    <dbReference type="NCBI Taxonomy" id="259542"/>
    <lineage>
        <taxon>Eukaryota</taxon>
        <taxon>Metazoa</taxon>
        <taxon>Spiralia</taxon>
        <taxon>Lophotrochozoa</taxon>
        <taxon>Mollusca</taxon>
        <taxon>Gastropoda</taxon>
        <taxon>Heterobranchia</taxon>
        <taxon>Euthyneura</taxon>
        <taxon>Panpulmonata</taxon>
        <taxon>Sacoglossa</taxon>
        <taxon>Placobranchoidea</taxon>
        <taxon>Plakobranchidae</taxon>
        <taxon>Plakobranchus</taxon>
    </lineage>
</organism>
<evidence type="ECO:0000313" key="3">
    <source>
        <dbReference type="Proteomes" id="UP000735302"/>
    </source>
</evidence>
<feature type="signal peptide" evidence="1">
    <location>
        <begin position="1"/>
        <end position="18"/>
    </location>
</feature>